<dbReference type="EMBL" id="BGPR01084774">
    <property type="protein sequence ID" value="GBL96807.1"/>
    <property type="molecule type" value="Genomic_DNA"/>
</dbReference>
<name>A0A4Y2BZ63_ARAVE</name>
<keyword evidence="3" id="KW-1185">Reference proteome</keyword>
<evidence type="ECO:0000313" key="2">
    <source>
        <dbReference type="EMBL" id="GBL96807.1"/>
    </source>
</evidence>
<accession>A0A4Y2BZ63</accession>
<proteinExistence type="predicted"/>
<sequence>MTTPVLDVKMVGHVHWFQYENGIRLPAEIGVSEVLLFGIPEDRGRAILTSVDNTGRIEYAKDRPVNRVASRNISHLPFGYEGLHTKEEAERKIVRFVQDKLLAVKGHDQKVYFEILGLTVVELKSVLPCCPKYAHLPDEVFHPKTSPRFRHSIHYRHDDSKCSRIIAIAFAKYLEMKRREESDKYWDDQTKSSESSDWGNYWDEQAESSEYYWDDEPADKPIPESSDGGKYWDEQASKESESKQPIAAADEPASSISDPKQSIVWEDKKDVIILILKHLKNTFDSLTVERGHFKIIIHL</sequence>
<reference evidence="2 3" key="1">
    <citation type="journal article" date="2019" name="Sci. Rep.">
        <title>Orb-weaving spider Araneus ventricosus genome elucidates the spidroin gene catalogue.</title>
        <authorList>
            <person name="Kono N."/>
            <person name="Nakamura H."/>
            <person name="Ohtoshi R."/>
            <person name="Moran D.A.P."/>
            <person name="Shinohara A."/>
            <person name="Yoshida Y."/>
            <person name="Fujiwara M."/>
            <person name="Mori M."/>
            <person name="Tomita M."/>
            <person name="Arakawa K."/>
        </authorList>
    </citation>
    <scope>NUCLEOTIDE SEQUENCE [LARGE SCALE GENOMIC DNA]</scope>
</reference>
<organism evidence="2 3">
    <name type="scientific">Araneus ventricosus</name>
    <name type="common">Orbweaver spider</name>
    <name type="synonym">Epeira ventricosa</name>
    <dbReference type="NCBI Taxonomy" id="182803"/>
    <lineage>
        <taxon>Eukaryota</taxon>
        <taxon>Metazoa</taxon>
        <taxon>Ecdysozoa</taxon>
        <taxon>Arthropoda</taxon>
        <taxon>Chelicerata</taxon>
        <taxon>Arachnida</taxon>
        <taxon>Araneae</taxon>
        <taxon>Araneomorphae</taxon>
        <taxon>Entelegynae</taxon>
        <taxon>Araneoidea</taxon>
        <taxon>Araneidae</taxon>
        <taxon>Araneus</taxon>
    </lineage>
</organism>
<dbReference type="Proteomes" id="UP000499080">
    <property type="component" value="Unassembled WGS sequence"/>
</dbReference>
<dbReference type="AlphaFoldDB" id="A0A4Y2BZ63"/>
<feature type="compositionally biased region" description="Basic and acidic residues" evidence="1">
    <location>
        <begin position="230"/>
        <end position="242"/>
    </location>
</feature>
<evidence type="ECO:0000256" key="1">
    <source>
        <dbReference type="SAM" id="MobiDB-lite"/>
    </source>
</evidence>
<dbReference type="OrthoDB" id="6422073at2759"/>
<comment type="caution">
    <text evidence="2">The sequence shown here is derived from an EMBL/GenBank/DDBJ whole genome shotgun (WGS) entry which is preliminary data.</text>
</comment>
<protein>
    <submittedName>
        <fullName evidence="2">Uncharacterized protein</fullName>
    </submittedName>
</protein>
<feature type="region of interest" description="Disordered" evidence="1">
    <location>
        <begin position="213"/>
        <end position="260"/>
    </location>
</feature>
<gene>
    <name evidence="2" type="ORF">AVEN_216286_1</name>
</gene>
<evidence type="ECO:0000313" key="3">
    <source>
        <dbReference type="Proteomes" id="UP000499080"/>
    </source>
</evidence>